<dbReference type="AlphaFoldDB" id="A0A7W5DWU0"/>
<keyword evidence="2" id="KW-0472">Membrane</keyword>
<dbReference type="Gene3D" id="2.60.120.1440">
    <property type="match status" value="1"/>
</dbReference>
<dbReference type="Pfam" id="PF13385">
    <property type="entry name" value="Laminin_G_3"/>
    <property type="match status" value="1"/>
</dbReference>
<evidence type="ECO:0000313" key="4">
    <source>
        <dbReference type="EMBL" id="MBB3206010.1"/>
    </source>
</evidence>
<dbReference type="GO" id="GO:0016989">
    <property type="term" value="F:sigma factor antagonist activity"/>
    <property type="evidence" value="ECO:0007669"/>
    <property type="project" value="TreeGrafter"/>
</dbReference>
<dbReference type="Gene3D" id="2.60.120.200">
    <property type="match status" value="1"/>
</dbReference>
<feature type="transmembrane region" description="Helical" evidence="2">
    <location>
        <begin position="85"/>
        <end position="107"/>
    </location>
</feature>
<dbReference type="RefSeq" id="WP_184304167.1">
    <property type="nucleotide sequence ID" value="NZ_JACHXU010000005.1"/>
</dbReference>
<proteinExistence type="predicted"/>
<dbReference type="InterPro" id="IPR012373">
    <property type="entry name" value="Ferrdict_sens_TM"/>
</dbReference>
<accession>A0A7W5DWU0</accession>
<dbReference type="PANTHER" id="PTHR30273">
    <property type="entry name" value="PERIPLASMIC SIGNAL SENSOR AND SIGMA FACTOR ACTIVATOR FECR-RELATED"/>
    <property type="match status" value="1"/>
</dbReference>
<feature type="region of interest" description="Disordered" evidence="1">
    <location>
        <begin position="123"/>
        <end position="146"/>
    </location>
</feature>
<evidence type="ECO:0000256" key="2">
    <source>
        <dbReference type="SAM" id="Phobius"/>
    </source>
</evidence>
<name>A0A7W5DWU0_9BACT</name>
<dbReference type="InterPro" id="IPR013320">
    <property type="entry name" value="ConA-like_dom_sf"/>
</dbReference>
<dbReference type="Pfam" id="PF04773">
    <property type="entry name" value="FecR"/>
    <property type="match status" value="1"/>
</dbReference>
<evidence type="ECO:0000256" key="1">
    <source>
        <dbReference type="SAM" id="MobiDB-lite"/>
    </source>
</evidence>
<dbReference type="Proteomes" id="UP000536179">
    <property type="component" value="Unassembled WGS sequence"/>
</dbReference>
<gene>
    <name evidence="4" type="ORF">FHS27_001818</name>
</gene>
<protein>
    <recommendedName>
        <fullName evidence="3">FecR protein domain-containing protein</fullName>
    </recommendedName>
</protein>
<keyword evidence="2" id="KW-1133">Transmembrane helix</keyword>
<organism evidence="4 5">
    <name type="scientific">Aporhodopirellula rubra</name>
    <dbReference type="NCBI Taxonomy" id="980271"/>
    <lineage>
        <taxon>Bacteria</taxon>
        <taxon>Pseudomonadati</taxon>
        <taxon>Planctomycetota</taxon>
        <taxon>Planctomycetia</taxon>
        <taxon>Pirellulales</taxon>
        <taxon>Pirellulaceae</taxon>
        <taxon>Aporhodopirellula</taxon>
    </lineage>
</organism>
<feature type="compositionally biased region" description="Polar residues" evidence="1">
    <location>
        <begin position="123"/>
        <end position="141"/>
    </location>
</feature>
<dbReference type="PANTHER" id="PTHR30273:SF2">
    <property type="entry name" value="PROTEIN FECR"/>
    <property type="match status" value="1"/>
</dbReference>
<dbReference type="EMBL" id="JACHXU010000005">
    <property type="protein sequence ID" value="MBB3206010.1"/>
    <property type="molecule type" value="Genomic_DNA"/>
</dbReference>
<keyword evidence="5" id="KW-1185">Reference proteome</keyword>
<keyword evidence="2" id="KW-0812">Transmembrane</keyword>
<comment type="caution">
    <text evidence="4">The sequence shown here is derived from an EMBL/GenBank/DDBJ whole genome shotgun (WGS) entry which is preliminary data.</text>
</comment>
<evidence type="ECO:0000313" key="5">
    <source>
        <dbReference type="Proteomes" id="UP000536179"/>
    </source>
</evidence>
<dbReference type="InterPro" id="IPR006860">
    <property type="entry name" value="FecR"/>
</dbReference>
<sequence>MDIDRLARLLDLYLDEGLDSETKRELEEMLLANPKAREFFWQRAELNAHLRQHGQEAWGVKVLGQDGEGGDKLPTVSESRQAKPILKWIVAGLAASLMLAMVGSWILRDGGRVGTRDQVALNSSDMNASNESSLDGGQSSSVDDERPVDGLRDVWVAVLRKAVDVEWKNPLNAPSVGEPMKARRIQFENGLIEIQTNRGARIVLKGPADLEVISDMEIRCEKGRLSVDVPPPAQGFLVHTPLVKVVDRGTAFAMDVRGDTTAEVHVIDGLVELSSQVVDLPMRELREGEAVGVATDGIFNNIPAASESFPSTAEINSRTRAVINEMRQSWKQRRKAISNDPSCLVYFDFERTNDGLRGNQDTIVRNHARDAEGNGNGIIVGCDWTSGRWTGKRALDFKNVSDRVLFSVDGEHESLTCITSIRVGSIDRTFSSLLMSGDAVEGELQWKISRTGADNPMGRLRLARRSAEWDNSVSDFLSDPVIGPQRLGTWMQLAFVWDGINRTCSQYIDGELVSHDFIQTLPDSSFLRTGQLELGNWTPRGSDEVMSPVRNFNGRMDEFVMFNRAFSQSEVLAFHDLKAAYWKGQKANNWSDPSNWFAGVVPTRSDDVYIDASDEQKAVFDSGATEVLSRVIVGSKTGRFGELEISGGSLFATRNSDRHTRVGVAGGVGIVTQSGGEVDLNTLQIGLDPSSQGTYQLSGGNLLLSRGVSATMSSLEIGPQLGRGLLEISGGTLMTRRGVTLGRDGGTGVFFVRGSKASRIDIGSFRDFDGFWVQNTGSTLKVRVDDEGVSQIRVHETTADDGANVHFSNGALLDVGFEATPSAGEWDILKWDGDLVDEGLQFASHVDTDVWSFSFVDTDSSGSPDTLRITAQP</sequence>
<reference evidence="4 5" key="1">
    <citation type="submission" date="2020-08" db="EMBL/GenBank/DDBJ databases">
        <title>Genomic Encyclopedia of Type Strains, Phase III (KMG-III): the genomes of soil and plant-associated and newly described type strains.</title>
        <authorList>
            <person name="Whitman W."/>
        </authorList>
    </citation>
    <scope>NUCLEOTIDE SEQUENCE [LARGE SCALE GENOMIC DNA]</scope>
    <source>
        <strain evidence="4 5">CECT 8075</strain>
    </source>
</reference>
<evidence type="ECO:0000259" key="3">
    <source>
        <dbReference type="Pfam" id="PF04773"/>
    </source>
</evidence>
<dbReference type="SUPFAM" id="SSF49899">
    <property type="entry name" value="Concanavalin A-like lectins/glucanases"/>
    <property type="match status" value="1"/>
</dbReference>
<feature type="domain" description="FecR protein" evidence="3">
    <location>
        <begin position="215"/>
        <end position="272"/>
    </location>
</feature>